<proteinExistence type="predicted"/>
<sequence length="216" mass="23863">MSSDCRLNVDKHFRKFPDGQQILAPPPPDDVINSLEASSDRELSSGCVWAHHSGEISPCSECLQKIRESTVHELSKTTLLISVRRSEHLHFSRKELLGNCVRHYKPCKLFSVPDAMCSYEMSFLTSIAQLNETALLKDTLTEPSSHSLPTVPTIFTSHSFGSSSAHEIVIDELTQVGQASEYAPEVRLGIGGKSALFGFSSWSSYNQRACCALECK</sequence>
<organism evidence="1 2">
    <name type="scientific">Albugo candida</name>
    <dbReference type="NCBI Taxonomy" id="65357"/>
    <lineage>
        <taxon>Eukaryota</taxon>
        <taxon>Sar</taxon>
        <taxon>Stramenopiles</taxon>
        <taxon>Oomycota</taxon>
        <taxon>Peronosporomycetes</taxon>
        <taxon>Albuginales</taxon>
        <taxon>Albuginaceae</taxon>
        <taxon>Albugo</taxon>
    </lineage>
</organism>
<dbReference type="AlphaFoldDB" id="A0A024G3T3"/>
<evidence type="ECO:0000313" key="2">
    <source>
        <dbReference type="Proteomes" id="UP000053237"/>
    </source>
</evidence>
<reference evidence="1 2" key="1">
    <citation type="submission" date="2012-05" db="EMBL/GenBank/DDBJ databases">
        <title>Recombination and specialization in a pathogen metapopulation.</title>
        <authorList>
            <person name="Gardiner A."/>
            <person name="Kemen E."/>
            <person name="Schultz-Larsen T."/>
            <person name="MacLean D."/>
            <person name="Van Oosterhout C."/>
            <person name="Jones J.D.G."/>
        </authorList>
    </citation>
    <scope>NUCLEOTIDE SEQUENCE [LARGE SCALE GENOMIC DNA]</scope>
    <source>
        <strain evidence="1 2">Ac Nc2</strain>
    </source>
</reference>
<keyword evidence="2" id="KW-1185">Reference proteome</keyword>
<name>A0A024G3T3_9STRA</name>
<accession>A0A024G3T3</accession>
<protein>
    <submittedName>
        <fullName evidence="1">Uncharacterized protein</fullName>
    </submittedName>
</protein>
<dbReference type="EMBL" id="CAIX01000020">
    <property type="protein sequence ID" value="CCI41513.1"/>
    <property type="molecule type" value="Genomic_DNA"/>
</dbReference>
<evidence type="ECO:0000313" key="1">
    <source>
        <dbReference type="EMBL" id="CCI41513.1"/>
    </source>
</evidence>
<dbReference type="Proteomes" id="UP000053237">
    <property type="component" value="Unassembled WGS sequence"/>
</dbReference>
<gene>
    <name evidence="1" type="ORF">BN9_022970</name>
</gene>
<comment type="caution">
    <text evidence="1">The sequence shown here is derived from an EMBL/GenBank/DDBJ whole genome shotgun (WGS) entry which is preliminary data.</text>
</comment>
<dbReference type="InParanoid" id="A0A024G3T3"/>